<evidence type="ECO:0000256" key="5">
    <source>
        <dbReference type="ARBA" id="ARBA00023315"/>
    </source>
</evidence>
<dbReference type="InterPro" id="IPR017861">
    <property type="entry name" value="KAE1/TsaD"/>
</dbReference>
<feature type="binding site" evidence="7">
    <location>
        <position position="198"/>
    </location>
    <ligand>
        <name>substrate</name>
    </ligand>
</feature>
<keyword evidence="2 7" id="KW-0819">tRNA processing</keyword>
<dbReference type="PANTHER" id="PTHR11735:SF6">
    <property type="entry name" value="TRNA N6-ADENOSINE THREONYLCARBAMOYLTRANSFERASE, MITOCHONDRIAL"/>
    <property type="match status" value="1"/>
</dbReference>
<reference evidence="9" key="1">
    <citation type="submission" date="2022-10" db="EMBL/GenBank/DDBJ databases">
        <title>Candidatus Kirkpatrella diaphorinas gen. nov., sp. nov., an uncultured endosymbiont identified in a population of Diaphorina citri from Hawaii.</title>
        <authorList>
            <person name="Henry E.M."/>
            <person name="Carlson C.R."/>
            <person name="Kuo Y.-W."/>
        </authorList>
    </citation>
    <scope>NUCLEOTIDE SEQUENCE</scope>
    <source>
        <strain evidence="9">CADCRV1</strain>
    </source>
</reference>
<dbReference type="CDD" id="cd24133">
    <property type="entry name" value="ASKHA_NBD_TsaD_bac"/>
    <property type="match status" value="1"/>
</dbReference>
<keyword evidence="7" id="KW-0963">Cytoplasm</keyword>
<feature type="binding site" evidence="7">
    <location>
        <position position="322"/>
    </location>
    <ligand>
        <name>Fe cation</name>
        <dbReference type="ChEBI" id="CHEBI:24875"/>
    </ligand>
</feature>
<keyword evidence="4 7" id="KW-0408">Iron</keyword>
<dbReference type="SUPFAM" id="SSF53067">
    <property type="entry name" value="Actin-like ATPase domain"/>
    <property type="match status" value="2"/>
</dbReference>
<sequence length="367" mass="38460">MTASLSSDSSAAINGHAPILAIESSCDDTACAIMLPDGQICADRIYSQNEHAALGGVVPEIAARAHLAHLPDLVSQCLSDAGYRLSDMGAFAATTGPGLIGGLIVGSHYAKGLALAMNRPFIAINHIEAHALMATWPLMPGGGAPFPFLLLLVSGGHCQCVAVRDIVDYTLLGSTIDDAAGEAFDKVAKMLGLGWPGGPALEMLAREGDARQWDFPRPLVGRAGCDFSFSGLKTAVSRVVSRFGAEALTRRDAANIAASFQASVARVMADRVRNGLSAFPEAKNIVVAGGVAANQAIRNAIEAVAQESGLPLFVPPVRYCTDNAVMIAWAAWQKRRAHPAAAINDLNIAPRPRWPLDEMRPNPVAPG</sequence>
<dbReference type="GO" id="GO:0061711">
    <property type="term" value="F:tRNA N(6)-L-threonylcarbamoyladenine synthase activity"/>
    <property type="evidence" value="ECO:0007669"/>
    <property type="project" value="UniProtKB-EC"/>
</dbReference>
<evidence type="ECO:0000259" key="8">
    <source>
        <dbReference type="Pfam" id="PF00814"/>
    </source>
</evidence>
<keyword evidence="10" id="KW-1185">Reference proteome</keyword>
<evidence type="ECO:0000256" key="6">
    <source>
        <dbReference type="ARBA" id="ARBA00048117"/>
    </source>
</evidence>
<comment type="similarity">
    <text evidence="7">Belongs to the KAE1 / TsaD family.</text>
</comment>
<dbReference type="InterPro" id="IPR017860">
    <property type="entry name" value="Peptidase_M22_CS"/>
</dbReference>
<dbReference type="Proteomes" id="UP001163831">
    <property type="component" value="Chromosome"/>
</dbReference>
<feature type="binding site" evidence="7">
    <location>
        <position position="126"/>
    </location>
    <ligand>
        <name>Fe cation</name>
        <dbReference type="ChEBI" id="CHEBI:24875"/>
    </ligand>
</feature>
<dbReference type="NCBIfam" id="TIGR00329">
    <property type="entry name" value="gcp_kae1"/>
    <property type="match status" value="1"/>
</dbReference>
<name>A0ABY6GLI2_9PROT</name>
<dbReference type="Pfam" id="PF00814">
    <property type="entry name" value="TsaD"/>
    <property type="match status" value="1"/>
</dbReference>
<dbReference type="Gene3D" id="3.30.420.40">
    <property type="match status" value="2"/>
</dbReference>
<dbReference type="RefSeq" id="WP_319807735.1">
    <property type="nucleotide sequence ID" value="NZ_CP107052.1"/>
</dbReference>
<comment type="subcellular location">
    <subcellularLocation>
        <location evidence="7">Cytoplasm</location>
    </subcellularLocation>
</comment>
<evidence type="ECO:0000313" key="9">
    <source>
        <dbReference type="EMBL" id="UYH52139.1"/>
    </source>
</evidence>
<feature type="binding site" evidence="7">
    <location>
        <position position="185"/>
    </location>
    <ligand>
        <name>substrate</name>
    </ligand>
</feature>
<gene>
    <name evidence="7 9" type="primary">tsaD</name>
    <name evidence="9" type="ORF">N5W20_04610</name>
</gene>
<organism evidence="9 10">
    <name type="scientific">Candidatus Kirkpatrickella diaphorinae</name>
    <dbReference type="NCBI Taxonomy" id="2984322"/>
    <lineage>
        <taxon>Bacteria</taxon>
        <taxon>Pseudomonadati</taxon>
        <taxon>Pseudomonadota</taxon>
        <taxon>Alphaproteobacteria</taxon>
        <taxon>Acetobacterales</taxon>
        <taxon>Acetobacteraceae</taxon>
        <taxon>Candidatus Kirkpatrickella</taxon>
    </lineage>
</organism>
<comment type="catalytic activity">
    <reaction evidence="6 7">
        <text>L-threonylcarbamoyladenylate + adenosine(37) in tRNA = N(6)-L-threonylcarbamoyladenosine(37) in tRNA + AMP + H(+)</text>
        <dbReference type="Rhea" id="RHEA:37059"/>
        <dbReference type="Rhea" id="RHEA-COMP:10162"/>
        <dbReference type="Rhea" id="RHEA-COMP:10163"/>
        <dbReference type="ChEBI" id="CHEBI:15378"/>
        <dbReference type="ChEBI" id="CHEBI:73682"/>
        <dbReference type="ChEBI" id="CHEBI:74411"/>
        <dbReference type="ChEBI" id="CHEBI:74418"/>
        <dbReference type="ChEBI" id="CHEBI:456215"/>
        <dbReference type="EC" id="2.3.1.234"/>
    </reaction>
</comment>
<feature type="domain" description="Gcp-like" evidence="8">
    <location>
        <begin position="39"/>
        <end position="329"/>
    </location>
</feature>
<feature type="binding site" evidence="7">
    <location>
        <begin position="152"/>
        <end position="156"/>
    </location>
    <ligand>
        <name>substrate</name>
    </ligand>
</feature>
<dbReference type="EC" id="2.3.1.234" evidence="7"/>
<feature type="binding site" evidence="7">
    <location>
        <position position="202"/>
    </location>
    <ligand>
        <name>substrate</name>
    </ligand>
</feature>
<evidence type="ECO:0000256" key="4">
    <source>
        <dbReference type="ARBA" id="ARBA00023004"/>
    </source>
</evidence>
<evidence type="ECO:0000256" key="2">
    <source>
        <dbReference type="ARBA" id="ARBA00022694"/>
    </source>
</evidence>
<dbReference type="InterPro" id="IPR000905">
    <property type="entry name" value="Gcp-like_dom"/>
</dbReference>
<dbReference type="PANTHER" id="PTHR11735">
    <property type="entry name" value="TRNA N6-ADENOSINE THREONYLCARBAMOYLTRANSFERASE"/>
    <property type="match status" value="1"/>
</dbReference>
<dbReference type="PRINTS" id="PR00789">
    <property type="entry name" value="OSIALOPTASE"/>
</dbReference>
<evidence type="ECO:0000256" key="1">
    <source>
        <dbReference type="ARBA" id="ARBA00022679"/>
    </source>
</evidence>
<comment type="cofactor">
    <cofactor evidence="7">
        <name>Fe(2+)</name>
        <dbReference type="ChEBI" id="CHEBI:29033"/>
    </cofactor>
    <text evidence="7">Binds 1 Fe(2+) ion per subunit.</text>
</comment>
<dbReference type="InterPro" id="IPR022450">
    <property type="entry name" value="TsaD"/>
</dbReference>
<dbReference type="InterPro" id="IPR043129">
    <property type="entry name" value="ATPase_NBD"/>
</dbReference>
<evidence type="ECO:0000256" key="7">
    <source>
        <dbReference type="HAMAP-Rule" id="MF_01445"/>
    </source>
</evidence>
<comment type="function">
    <text evidence="7">Required for the formation of a threonylcarbamoyl group on adenosine at position 37 (t(6)A37) in tRNAs that read codons beginning with adenine. Is involved in the transfer of the threonylcarbamoyl moiety of threonylcarbamoyl-AMP (TC-AMP) to the N6 group of A37, together with TsaE and TsaB. TsaD likely plays a direct catalytic role in this reaction.</text>
</comment>
<keyword evidence="1 7" id="KW-0808">Transferase</keyword>
<feature type="binding site" evidence="7">
    <location>
        <position position="130"/>
    </location>
    <ligand>
        <name>Fe cation</name>
        <dbReference type="ChEBI" id="CHEBI:24875"/>
    </ligand>
</feature>
<dbReference type="NCBIfam" id="TIGR03723">
    <property type="entry name" value="T6A_TsaD_YgjD"/>
    <property type="match status" value="1"/>
</dbReference>
<keyword evidence="3 7" id="KW-0479">Metal-binding</keyword>
<dbReference type="EMBL" id="CP107052">
    <property type="protein sequence ID" value="UYH52139.1"/>
    <property type="molecule type" value="Genomic_DNA"/>
</dbReference>
<dbReference type="HAMAP" id="MF_01445">
    <property type="entry name" value="TsaD"/>
    <property type="match status" value="1"/>
</dbReference>
<accession>A0ABY6GLI2</accession>
<proteinExistence type="inferred from homology"/>
<evidence type="ECO:0000256" key="3">
    <source>
        <dbReference type="ARBA" id="ARBA00022723"/>
    </source>
</evidence>
<protein>
    <recommendedName>
        <fullName evidence="7">tRNA N6-adenosine threonylcarbamoyltransferase</fullName>
        <ecNumber evidence="7">2.3.1.234</ecNumber>
    </recommendedName>
    <alternativeName>
        <fullName evidence="7">N6-L-threonylcarbamoyladenine synthase</fullName>
        <shortName evidence="7">t(6)A synthase</shortName>
    </alternativeName>
    <alternativeName>
        <fullName evidence="7">t(6)A37 threonylcarbamoyladenosine biosynthesis protein TsaD</fullName>
    </alternativeName>
    <alternativeName>
        <fullName evidence="7">tRNA threonylcarbamoyladenosine biosynthesis protein TsaD</fullName>
    </alternativeName>
</protein>
<dbReference type="PROSITE" id="PS01016">
    <property type="entry name" value="GLYCOPROTEASE"/>
    <property type="match status" value="1"/>
</dbReference>
<keyword evidence="5 7" id="KW-0012">Acyltransferase</keyword>
<feature type="binding site" evidence="7">
    <location>
        <position position="294"/>
    </location>
    <ligand>
        <name>substrate</name>
    </ligand>
</feature>
<evidence type="ECO:0000313" key="10">
    <source>
        <dbReference type="Proteomes" id="UP001163831"/>
    </source>
</evidence>